<dbReference type="AlphaFoldDB" id="A0A0B5FTE2"/>
<evidence type="ECO:0000313" key="3">
    <source>
        <dbReference type="Proteomes" id="UP000035036"/>
    </source>
</evidence>
<dbReference type="HOGENOM" id="CLU_849313_0_0_7"/>
<organism evidence="2 3">
    <name type="scientific">Geoalkalibacter subterraneus</name>
    <dbReference type="NCBI Taxonomy" id="483547"/>
    <lineage>
        <taxon>Bacteria</taxon>
        <taxon>Pseudomonadati</taxon>
        <taxon>Thermodesulfobacteriota</taxon>
        <taxon>Desulfuromonadia</taxon>
        <taxon>Desulfuromonadales</taxon>
        <taxon>Geoalkalibacteraceae</taxon>
        <taxon>Geoalkalibacter</taxon>
    </lineage>
</organism>
<name>A0A0B5FTE2_9BACT</name>
<feature type="signal peptide" evidence="1">
    <location>
        <begin position="1"/>
        <end position="23"/>
    </location>
</feature>
<proteinExistence type="predicted"/>
<reference evidence="2 3" key="1">
    <citation type="journal article" date="2015" name="Genome Announc.">
        <title>Genomes of Geoalkalibacter ferrihydriticus Z-0531T and Geoalkalibacter subterraneus Red1T, Two Haloalkaliphilic Metal-Reducing Deltaproteobacteria.</title>
        <authorList>
            <person name="Badalamenti J.P."/>
            <person name="Krajmalnik-Brown R."/>
            <person name="Torres C.I."/>
            <person name="Bond D.R."/>
        </authorList>
    </citation>
    <scope>NUCLEOTIDE SEQUENCE [LARGE SCALE GENOMIC DNA]</scope>
    <source>
        <strain evidence="2 3">Red1</strain>
    </source>
</reference>
<sequence length="327" mass="36119">MRARFTYLLIAVSLALTGGLTEASGALSSDEMAAGSDLPYISVPKNGLEQTSPLPPLIFRTKTSPPEPATAVRRYRDLGVIVRDSSWLPVWNPVATSAWARRISKSLPFDSILVELPPGKLKMLEEDAALRRRLHGLILELADNGVATGLVINDPALFLAPERGRILELITALENLPLAAVLLEVDRVLTPPGQEDLPLIDALVNLSVGVTVRAPWPVGMILRPYQLDQGELGGRLEKSAIDFIALRLEDLSRGSVRRIEPFLAIYPRAQFRLIPSLNAAVQENGRDIEKTGHLLARMERWHRHLQVYPNFGGILLDDLEAFRNLHP</sequence>
<dbReference type="RefSeq" id="WP_040201348.1">
    <property type="nucleotide sequence ID" value="NZ_CP010311.1"/>
</dbReference>
<dbReference type="Proteomes" id="UP000035036">
    <property type="component" value="Chromosome"/>
</dbReference>
<feature type="chain" id="PRO_5002102101" evidence="1">
    <location>
        <begin position="24"/>
        <end position="327"/>
    </location>
</feature>
<evidence type="ECO:0000313" key="2">
    <source>
        <dbReference type="EMBL" id="AJF07440.1"/>
    </source>
</evidence>
<evidence type="ECO:0000256" key="1">
    <source>
        <dbReference type="SAM" id="SignalP"/>
    </source>
</evidence>
<keyword evidence="3" id="KW-1185">Reference proteome</keyword>
<dbReference type="KEGG" id="gsb:GSUB_13935"/>
<accession>A0A0B5FTE2</accession>
<protein>
    <submittedName>
        <fullName evidence="2">Uncharacterized protein</fullName>
    </submittedName>
</protein>
<dbReference type="EMBL" id="CP010311">
    <property type="protein sequence ID" value="AJF07440.1"/>
    <property type="molecule type" value="Genomic_DNA"/>
</dbReference>
<gene>
    <name evidence="2" type="ORF">GSUB_13935</name>
</gene>
<keyword evidence="1" id="KW-0732">Signal</keyword>